<dbReference type="EMBL" id="QQBC01000019">
    <property type="protein sequence ID" value="RDI59072.1"/>
    <property type="molecule type" value="Genomic_DNA"/>
</dbReference>
<keyword evidence="1" id="KW-0805">Transcription regulation</keyword>
<evidence type="ECO:0000256" key="3">
    <source>
        <dbReference type="ARBA" id="ARBA00023163"/>
    </source>
</evidence>
<dbReference type="PROSITE" id="PS50977">
    <property type="entry name" value="HTH_TETR_2"/>
    <property type="match status" value="1"/>
</dbReference>
<sequence length="238" mass="25599">MSGPTALELLWGDGQRPRRGPKPSLSLERIVAAAIDLADAEGLANLSMQRLAEKLGCAKMALYRYVPGKAELIALMIDTAMGPPPELDKVAADPGEQPWRTRLRLWTIGLYRSMARHPWTLEVAIGARPFGPNEIGWSEVAVGALIDTGLIGPERLDAVVLLTGHARNLAQQAAHAISGNLESELAEQMYAALADRTERYPHMIAAFAEPGPPGSQNNALHWGIDRILDGLAAHAAGR</sequence>
<proteinExistence type="predicted"/>
<dbReference type="STRING" id="1210086.GCA_001613105_04946"/>
<reference evidence="6 7" key="1">
    <citation type="submission" date="2018-07" db="EMBL/GenBank/DDBJ databases">
        <title>Genomic Encyclopedia of Type Strains, Phase IV (KMG-IV): sequencing the most valuable type-strain genomes for metagenomic binning, comparative biology and taxonomic classification.</title>
        <authorList>
            <person name="Goeker M."/>
        </authorList>
    </citation>
    <scope>NUCLEOTIDE SEQUENCE [LARGE SCALE GENOMIC DNA]</scope>
    <source>
        <strain evidence="6 7">DSM 44290</strain>
    </source>
</reference>
<evidence type="ECO:0000256" key="4">
    <source>
        <dbReference type="PROSITE-ProRule" id="PRU00335"/>
    </source>
</evidence>
<keyword evidence="3" id="KW-0804">Transcription</keyword>
<keyword evidence="7" id="KW-1185">Reference proteome</keyword>
<dbReference type="Gene3D" id="1.10.357.10">
    <property type="entry name" value="Tetracycline Repressor, domain 2"/>
    <property type="match status" value="1"/>
</dbReference>
<evidence type="ECO:0000313" key="6">
    <source>
        <dbReference type="EMBL" id="RDI59072.1"/>
    </source>
</evidence>
<dbReference type="RefSeq" id="WP_068002157.1">
    <property type="nucleotide sequence ID" value="NZ_QQBC01000019.1"/>
</dbReference>
<feature type="domain" description="HTH tetR-type" evidence="5">
    <location>
        <begin position="24"/>
        <end position="84"/>
    </location>
</feature>
<dbReference type="InterPro" id="IPR001647">
    <property type="entry name" value="HTH_TetR"/>
</dbReference>
<dbReference type="PANTHER" id="PTHR30055">
    <property type="entry name" value="HTH-TYPE TRANSCRIPTIONAL REGULATOR RUTR"/>
    <property type="match status" value="1"/>
</dbReference>
<evidence type="ECO:0000259" key="5">
    <source>
        <dbReference type="PROSITE" id="PS50977"/>
    </source>
</evidence>
<dbReference type="GO" id="GO:0045892">
    <property type="term" value="P:negative regulation of DNA-templated transcription"/>
    <property type="evidence" value="ECO:0007669"/>
    <property type="project" value="InterPro"/>
</dbReference>
<evidence type="ECO:0000256" key="2">
    <source>
        <dbReference type="ARBA" id="ARBA00023125"/>
    </source>
</evidence>
<evidence type="ECO:0000256" key="1">
    <source>
        <dbReference type="ARBA" id="ARBA00023015"/>
    </source>
</evidence>
<protein>
    <submittedName>
        <fullName evidence="6">TetR family transcriptional regulator</fullName>
    </submittedName>
</protein>
<gene>
    <name evidence="6" type="ORF">DFR76_11932</name>
</gene>
<name>A0A370HKH3_9NOCA</name>
<evidence type="ECO:0000313" key="7">
    <source>
        <dbReference type="Proteomes" id="UP000254869"/>
    </source>
</evidence>
<dbReference type="GO" id="GO:0000976">
    <property type="term" value="F:transcription cis-regulatory region binding"/>
    <property type="evidence" value="ECO:0007669"/>
    <property type="project" value="TreeGrafter"/>
</dbReference>
<dbReference type="SUPFAM" id="SSF48498">
    <property type="entry name" value="Tetracyclin repressor-like, C-terminal domain"/>
    <property type="match status" value="1"/>
</dbReference>
<dbReference type="AlphaFoldDB" id="A0A370HKH3"/>
<dbReference type="Pfam" id="PF02909">
    <property type="entry name" value="TetR_C_1"/>
    <property type="match status" value="1"/>
</dbReference>
<dbReference type="GO" id="GO:0003700">
    <property type="term" value="F:DNA-binding transcription factor activity"/>
    <property type="evidence" value="ECO:0007669"/>
    <property type="project" value="TreeGrafter"/>
</dbReference>
<accession>A0A370HKH3</accession>
<dbReference type="InterPro" id="IPR009057">
    <property type="entry name" value="Homeodomain-like_sf"/>
</dbReference>
<dbReference type="Pfam" id="PF00440">
    <property type="entry name" value="TetR_N"/>
    <property type="match status" value="1"/>
</dbReference>
<keyword evidence="2 4" id="KW-0238">DNA-binding</keyword>
<feature type="DNA-binding region" description="H-T-H motif" evidence="4">
    <location>
        <begin position="47"/>
        <end position="66"/>
    </location>
</feature>
<dbReference type="InterPro" id="IPR004111">
    <property type="entry name" value="Repressor_TetR_C"/>
</dbReference>
<dbReference type="InterPro" id="IPR050109">
    <property type="entry name" value="HTH-type_TetR-like_transc_reg"/>
</dbReference>
<dbReference type="SUPFAM" id="SSF46689">
    <property type="entry name" value="Homeodomain-like"/>
    <property type="match status" value="1"/>
</dbReference>
<dbReference type="Proteomes" id="UP000254869">
    <property type="component" value="Unassembled WGS sequence"/>
</dbReference>
<comment type="caution">
    <text evidence="6">The sequence shown here is derived from an EMBL/GenBank/DDBJ whole genome shotgun (WGS) entry which is preliminary data.</text>
</comment>
<dbReference type="InterPro" id="IPR036271">
    <property type="entry name" value="Tet_transcr_reg_TetR-rel_C_sf"/>
</dbReference>
<organism evidence="6 7">
    <name type="scientific">Nocardia pseudobrasiliensis</name>
    <dbReference type="NCBI Taxonomy" id="45979"/>
    <lineage>
        <taxon>Bacteria</taxon>
        <taxon>Bacillati</taxon>
        <taxon>Actinomycetota</taxon>
        <taxon>Actinomycetes</taxon>
        <taxon>Mycobacteriales</taxon>
        <taxon>Nocardiaceae</taxon>
        <taxon>Nocardia</taxon>
    </lineage>
</organism>
<dbReference type="PANTHER" id="PTHR30055:SF151">
    <property type="entry name" value="TRANSCRIPTIONAL REGULATORY PROTEIN"/>
    <property type="match status" value="1"/>
</dbReference>